<dbReference type="PANTHER" id="PTHR13847">
    <property type="entry name" value="SARCOSINE DEHYDROGENASE-RELATED"/>
    <property type="match status" value="1"/>
</dbReference>
<dbReference type="RefSeq" id="WP_147702689.1">
    <property type="nucleotide sequence ID" value="NZ_VDUY01000001.1"/>
</dbReference>
<dbReference type="GO" id="GO:0016491">
    <property type="term" value="F:oxidoreductase activity"/>
    <property type="evidence" value="ECO:0007669"/>
    <property type="project" value="UniProtKB-KW"/>
</dbReference>
<feature type="domain" description="FAD dependent oxidoreductase" evidence="2">
    <location>
        <begin position="19"/>
        <end position="359"/>
    </location>
</feature>
<dbReference type="Gene3D" id="3.30.9.10">
    <property type="entry name" value="D-Amino Acid Oxidase, subunit A, domain 2"/>
    <property type="match status" value="1"/>
</dbReference>
<evidence type="ECO:0000313" key="3">
    <source>
        <dbReference type="EMBL" id="TXL68549.1"/>
    </source>
</evidence>
<dbReference type="InterPro" id="IPR006076">
    <property type="entry name" value="FAD-dep_OxRdtase"/>
</dbReference>
<dbReference type="GO" id="GO:0005737">
    <property type="term" value="C:cytoplasm"/>
    <property type="evidence" value="ECO:0007669"/>
    <property type="project" value="TreeGrafter"/>
</dbReference>
<dbReference type="AlphaFoldDB" id="A0A5C8P559"/>
<dbReference type="PANTHER" id="PTHR13847:SF287">
    <property type="entry name" value="FAD-DEPENDENT OXIDOREDUCTASE DOMAIN-CONTAINING PROTEIN 1"/>
    <property type="match status" value="1"/>
</dbReference>
<dbReference type="InterPro" id="IPR036188">
    <property type="entry name" value="FAD/NAD-bd_sf"/>
</dbReference>
<organism evidence="3 4">
    <name type="scientific">Zeimonas arvi</name>
    <dbReference type="NCBI Taxonomy" id="2498847"/>
    <lineage>
        <taxon>Bacteria</taxon>
        <taxon>Pseudomonadati</taxon>
        <taxon>Pseudomonadota</taxon>
        <taxon>Betaproteobacteria</taxon>
        <taxon>Burkholderiales</taxon>
        <taxon>Burkholderiaceae</taxon>
        <taxon>Zeimonas</taxon>
    </lineage>
</organism>
<dbReference type="OrthoDB" id="8713780at2"/>
<name>A0A5C8P559_9BURK</name>
<evidence type="ECO:0000259" key="2">
    <source>
        <dbReference type="Pfam" id="PF01266"/>
    </source>
</evidence>
<proteinExistence type="predicted"/>
<keyword evidence="4" id="KW-1185">Reference proteome</keyword>
<gene>
    <name evidence="3" type="ORF">FHP08_02390</name>
</gene>
<keyword evidence="1" id="KW-0560">Oxidoreductase</keyword>
<protein>
    <submittedName>
        <fullName evidence="3">FAD-binding oxidoreductase</fullName>
    </submittedName>
</protein>
<reference evidence="3 4" key="1">
    <citation type="submission" date="2019-06" db="EMBL/GenBank/DDBJ databases">
        <title>Quisquiliibacterium sp. nov., isolated from a maize field.</title>
        <authorList>
            <person name="Lin S.-Y."/>
            <person name="Tsai C.-F."/>
            <person name="Young C.-C."/>
        </authorList>
    </citation>
    <scope>NUCLEOTIDE SEQUENCE [LARGE SCALE GENOMIC DNA]</scope>
    <source>
        <strain evidence="3 4">CC-CFT501</strain>
    </source>
</reference>
<dbReference type="PROSITE" id="PS51257">
    <property type="entry name" value="PROKAR_LIPOPROTEIN"/>
    <property type="match status" value="1"/>
</dbReference>
<dbReference type="Proteomes" id="UP000321548">
    <property type="component" value="Unassembled WGS sequence"/>
</dbReference>
<accession>A0A5C8P559</accession>
<dbReference type="Gene3D" id="3.50.50.60">
    <property type="entry name" value="FAD/NAD(P)-binding domain"/>
    <property type="match status" value="1"/>
</dbReference>
<evidence type="ECO:0000313" key="4">
    <source>
        <dbReference type="Proteomes" id="UP000321548"/>
    </source>
</evidence>
<dbReference type="Pfam" id="PF01266">
    <property type="entry name" value="DAO"/>
    <property type="match status" value="1"/>
</dbReference>
<sequence>MTRSAGSAAPGAGAAGRFDAIVIGAGIVGAACARRLAESGMKVLVLEREPAPATHSTGRSAAGIRVQFSEAVNVLLSAASLAEYRDMPEASYCPVGYLFFVPPEQWPAHLHGYELQRALGMPVEKLTGEQAARIVPARVDDIAGATWCPTDGILDPHGITMAFLAQAKRLGATLKLNAPVEAIVGAGSAAAPRWQVLTPAGEFEAPVLVNCAGAWAGQVGALAGLRVPVGPARRIVFATGPRPQEAVYPLTVDAGTGFWFRSEGPRIIFGLSNPEDTGFEEGIDWPWLETVYPIAVDRFPWFETLDLDRKASWWGYYEVTPDHQPLVGPMPGAPGWFNACGFSGHGVQQAAAIGRVVAAQVRGDTPFVDVSSLAIERFSGSGAPAKRESLIV</sequence>
<dbReference type="EMBL" id="VDUY01000001">
    <property type="protein sequence ID" value="TXL68549.1"/>
    <property type="molecule type" value="Genomic_DNA"/>
</dbReference>
<comment type="caution">
    <text evidence="3">The sequence shown here is derived from an EMBL/GenBank/DDBJ whole genome shotgun (WGS) entry which is preliminary data.</text>
</comment>
<evidence type="ECO:0000256" key="1">
    <source>
        <dbReference type="ARBA" id="ARBA00023002"/>
    </source>
</evidence>
<dbReference type="SUPFAM" id="SSF51905">
    <property type="entry name" value="FAD/NAD(P)-binding domain"/>
    <property type="match status" value="1"/>
</dbReference>